<evidence type="ECO:0000256" key="2">
    <source>
        <dbReference type="ARBA" id="ARBA00023125"/>
    </source>
</evidence>
<dbReference type="STRING" id="419475.A8A54_13710"/>
<sequence length="301" mass="32907">MKSHFDNDCIGSRFGVPDAPALTTVPLKAAQFNVTKLHRKLGRDEMPKIDIPASDAYFMMLYLADTVHGDVENGERFLAPKLYPQNTVCLIDIKQGASIVLHSNLHALAFVLPRTLFTETSALTASDGARDLRCRRGEADEVIANLGTALLPLFDYANTFHPALLQHIATALCAHLLHEGAKPELAAISEETGLSIWQETGAKKFMSENYGEDISVTEIAASIGVPVGEFSIRFRNSTGIGPEAWLMAIRLEHAKLLLKDRSLTIKQVASRCGFSSESALASRFVDTTGVSPGLWRKSVYH</sequence>
<proteinExistence type="predicted"/>
<dbReference type="AlphaFoldDB" id="A0A256GHC6"/>
<organism evidence="6 7">
    <name type="scientific">Brucella pseudogrignonensis</name>
    <dbReference type="NCBI Taxonomy" id="419475"/>
    <lineage>
        <taxon>Bacteria</taxon>
        <taxon>Pseudomonadati</taxon>
        <taxon>Pseudomonadota</taxon>
        <taxon>Alphaproteobacteria</taxon>
        <taxon>Hyphomicrobiales</taxon>
        <taxon>Brucellaceae</taxon>
        <taxon>Brucella/Ochrobactrum group</taxon>
        <taxon>Brucella</taxon>
    </lineage>
</organism>
<dbReference type="SMART" id="SM00342">
    <property type="entry name" value="HTH_ARAC"/>
    <property type="match status" value="1"/>
</dbReference>
<evidence type="ECO:0000313" key="8">
    <source>
        <dbReference type="Proteomes" id="UP000526233"/>
    </source>
</evidence>
<dbReference type="Gene3D" id="1.10.10.60">
    <property type="entry name" value="Homeodomain-like"/>
    <property type="match status" value="2"/>
</dbReference>
<dbReference type="RefSeq" id="WP_007879050.1">
    <property type="nucleotide sequence ID" value="NZ_CAXURC020000002.1"/>
</dbReference>
<dbReference type="EMBL" id="PKQI01000001">
    <property type="protein sequence ID" value="NNV19608.1"/>
    <property type="molecule type" value="Genomic_DNA"/>
</dbReference>
<keyword evidence="2" id="KW-0238">DNA-binding</keyword>
<protein>
    <submittedName>
        <fullName evidence="5">AraC family transcriptional regulator</fullName>
    </submittedName>
    <submittedName>
        <fullName evidence="6">Helix-turn-helix domain protein</fullName>
    </submittedName>
</protein>
<dbReference type="PROSITE" id="PS00041">
    <property type="entry name" value="HTH_ARAC_FAMILY_1"/>
    <property type="match status" value="1"/>
</dbReference>
<dbReference type="GO" id="GO:0043565">
    <property type="term" value="F:sequence-specific DNA binding"/>
    <property type="evidence" value="ECO:0007669"/>
    <property type="project" value="InterPro"/>
</dbReference>
<keyword evidence="1" id="KW-0805">Transcription regulation</keyword>
<dbReference type="Proteomes" id="UP000216188">
    <property type="component" value="Unassembled WGS sequence"/>
</dbReference>
<name>A0A256GHC6_9HYPH</name>
<accession>A0A256GHC6</accession>
<dbReference type="Pfam" id="PF12833">
    <property type="entry name" value="HTH_18"/>
    <property type="match status" value="1"/>
</dbReference>
<dbReference type="PANTHER" id="PTHR46796:SF14">
    <property type="entry name" value="TRANSCRIPTIONAL REGULATORY PROTEIN"/>
    <property type="match status" value="1"/>
</dbReference>
<keyword evidence="3" id="KW-0804">Transcription</keyword>
<dbReference type="SUPFAM" id="SSF46689">
    <property type="entry name" value="Homeodomain-like"/>
    <property type="match status" value="2"/>
</dbReference>
<evidence type="ECO:0000256" key="3">
    <source>
        <dbReference type="ARBA" id="ARBA00023163"/>
    </source>
</evidence>
<evidence type="ECO:0000256" key="1">
    <source>
        <dbReference type="ARBA" id="ARBA00023015"/>
    </source>
</evidence>
<dbReference type="InterPro" id="IPR018060">
    <property type="entry name" value="HTH_AraC"/>
</dbReference>
<reference evidence="5 8" key="2">
    <citation type="submission" date="2018-11" db="EMBL/GenBank/DDBJ databases">
        <title>Genome sequencing and analysis.</title>
        <authorList>
            <person name="Huang Y.-T."/>
        </authorList>
    </citation>
    <scope>NUCLEOTIDE SEQUENCE [LARGE SCALE GENOMIC DNA]</scope>
    <source>
        <strain evidence="5 8">SHIN</strain>
    </source>
</reference>
<evidence type="ECO:0000313" key="6">
    <source>
        <dbReference type="EMBL" id="OYR26554.1"/>
    </source>
</evidence>
<evidence type="ECO:0000313" key="7">
    <source>
        <dbReference type="Proteomes" id="UP000216188"/>
    </source>
</evidence>
<dbReference type="InterPro" id="IPR018062">
    <property type="entry name" value="HTH_AraC-typ_CS"/>
</dbReference>
<evidence type="ECO:0000313" key="5">
    <source>
        <dbReference type="EMBL" id="NNV19608.1"/>
    </source>
</evidence>
<evidence type="ECO:0000259" key="4">
    <source>
        <dbReference type="PROSITE" id="PS01124"/>
    </source>
</evidence>
<reference evidence="6 7" key="1">
    <citation type="submission" date="2017-07" db="EMBL/GenBank/DDBJ databases">
        <title>Phylogenetic study on the rhizospheric bacterium Ochrobactrum sp. A44.</title>
        <authorList>
            <person name="Krzyzanowska D.M."/>
            <person name="Ossowicki A."/>
            <person name="Rajewska M."/>
            <person name="Maciag T."/>
            <person name="Kaczynski Z."/>
            <person name="Czerwicka M."/>
            <person name="Jafra S."/>
        </authorList>
    </citation>
    <scope>NUCLEOTIDE SEQUENCE [LARGE SCALE GENOMIC DNA]</scope>
    <source>
        <strain evidence="6 7">CCUG 30717</strain>
    </source>
</reference>
<gene>
    <name evidence="6" type="ORF">CEV34_2333</name>
    <name evidence="5" type="ORF">EHE22_04080</name>
</gene>
<comment type="caution">
    <text evidence="6">The sequence shown here is derived from an EMBL/GenBank/DDBJ whole genome shotgun (WGS) entry which is preliminary data.</text>
</comment>
<dbReference type="GO" id="GO:0003700">
    <property type="term" value="F:DNA-binding transcription factor activity"/>
    <property type="evidence" value="ECO:0007669"/>
    <property type="project" value="InterPro"/>
</dbReference>
<dbReference type="InterPro" id="IPR050204">
    <property type="entry name" value="AraC_XylS_family_regulators"/>
</dbReference>
<dbReference type="PROSITE" id="PS01124">
    <property type="entry name" value="HTH_ARAC_FAMILY_2"/>
    <property type="match status" value="1"/>
</dbReference>
<keyword evidence="7" id="KW-1185">Reference proteome</keyword>
<feature type="domain" description="HTH araC/xylS-type" evidence="4">
    <location>
        <begin position="200"/>
        <end position="298"/>
    </location>
</feature>
<dbReference type="Proteomes" id="UP000526233">
    <property type="component" value="Unassembled WGS sequence"/>
</dbReference>
<dbReference type="PANTHER" id="PTHR46796">
    <property type="entry name" value="HTH-TYPE TRANSCRIPTIONAL ACTIVATOR RHAS-RELATED"/>
    <property type="match status" value="1"/>
</dbReference>
<dbReference type="InterPro" id="IPR009057">
    <property type="entry name" value="Homeodomain-like_sf"/>
</dbReference>
<dbReference type="EMBL" id="NNRM01000018">
    <property type="protein sequence ID" value="OYR26554.1"/>
    <property type="molecule type" value="Genomic_DNA"/>
</dbReference>